<dbReference type="EMBL" id="CP059732">
    <property type="protein sequence ID" value="QMW05129.1"/>
    <property type="molecule type" value="Genomic_DNA"/>
</dbReference>
<organism evidence="3 4">
    <name type="scientific">Spirosoma foliorum</name>
    <dbReference type="NCBI Taxonomy" id="2710596"/>
    <lineage>
        <taxon>Bacteria</taxon>
        <taxon>Pseudomonadati</taxon>
        <taxon>Bacteroidota</taxon>
        <taxon>Cytophagia</taxon>
        <taxon>Cytophagales</taxon>
        <taxon>Cytophagaceae</taxon>
        <taxon>Spirosoma</taxon>
    </lineage>
</organism>
<dbReference type="RefSeq" id="WP_182462477.1">
    <property type="nucleotide sequence ID" value="NZ_CP059732.1"/>
</dbReference>
<dbReference type="PROSITE" id="PS52015">
    <property type="entry name" value="TONB_CTD"/>
    <property type="match status" value="1"/>
</dbReference>
<dbReference type="Gene3D" id="3.30.1150.10">
    <property type="match status" value="1"/>
</dbReference>
<dbReference type="SUPFAM" id="SSF74653">
    <property type="entry name" value="TolA/TonB C-terminal domain"/>
    <property type="match status" value="1"/>
</dbReference>
<proteinExistence type="predicted"/>
<feature type="chain" id="PRO_5028984265" description="TonB C-terminal domain-containing protein" evidence="1">
    <location>
        <begin position="19"/>
        <end position="162"/>
    </location>
</feature>
<sequence length="162" mass="18516">MTYFRLLLLVLLAQVAVAQGSNSTLNQDPVFTTILKRRLKYPRQAQLSNRYNRVFAGFNVDDRGRVQDISILNHSVEGDYVGFEQTIITALKKLPSLNLRYTGSYILPISFILVDYRQKDRQFVPKDTLYVQDLAGRVILNEIKVLGSNVNSSERILSGRTY</sequence>
<dbReference type="GO" id="GO:0055085">
    <property type="term" value="P:transmembrane transport"/>
    <property type="evidence" value="ECO:0007669"/>
    <property type="project" value="InterPro"/>
</dbReference>
<dbReference type="InterPro" id="IPR037682">
    <property type="entry name" value="TonB_C"/>
</dbReference>
<keyword evidence="1" id="KW-0732">Signal</keyword>
<keyword evidence="4" id="KW-1185">Reference proteome</keyword>
<evidence type="ECO:0000313" key="3">
    <source>
        <dbReference type="EMBL" id="QMW05129.1"/>
    </source>
</evidence>
<reference evidence="3 4" key="1">
    <citation type="submission" date="2020-07" db="EMBL/GenBank/DDBJ databases">
        <title>Spirosoma foliorum sp. nov., isolated from the leaves on the Nejang mountain Korea, Republic of.</title>
        <authorList>
            <person name="Ho H."/>
            <person name="Lee Y.-J."/>
            <person name="Nurcahyanto D.-A."/>
            <person name="Kim S.-G."/>
        </authorList>
    </citation>
    <scope>NUCLEOTIDE SEQUENCE [LARGE SCALE GENOMIC DNA]</scope>
    <source>
        <strain evidence="3 4">PL0136</strain>
    </source>
</reference>
<dbReference type="Proteomes" id="UP000515369">
    <property type="component" value="Chromosome"/>
</dbReference>
<gene>
    <name evidence="3" type="ORF">H3H32_09680</name>
</gene>
<name>A0A7G5H1Y7_9BACT</name>
<feature type="signal peptide" evidence="1">
    <location>
        <begin position="1"/>
        <end position="18"/>
    </location>
</feature>
<evidence type="ECO:0000313" key="4">
    <source>
        <dbReference type="Proteomes" id="UP000515369"/>
    </source>
</evidence>
<evidence type="ECO:0000259" key="2">
    <source>
        <dbReference type="PROSITE" id="PS52015"/>
    </source>
</evidence>
<evidence type="ECO:0000256" key="1">
    <source>
        <dbReference type="SAM" id="SignalP"/>
    </source>
</evidence>
<dbReference type="AlphaFoldDB" id="A0A7G5H1Y7"/>
<dbReference type="KEGG" id="sfol:H3H32_09680"/>
<protein>
    <recommendedName>
        <fullName evidence="2">TonB C-terminal domain-containing protein</fullName>
    </recommendedName>
</protein>
<feature type="domain" description="TonB C-terminal" evidence="2">
    <location>
        <begin position="26"/>
        <end position="120"/>
    </location>
</feature>
<accession>A0A7G5H1Y7</accession>